<evidence type="ECO:0000256" key="1">
    <source>
        <dbReference type="SAM" id="Phobius"/>
    </source>
</evidence>
<dbReference type="RefSeq" id="WP_189447136.1">
    <property type="nucleotide sequence ID" value="NZ_BMXY01000001.1"/>
</dbReference>
<organism evidence="2 3">
    <name type="scientific">Cognatilysobacter xinjiangensis</name>
    <dbReference type="NCBI Taxonomy" id="546892"/>
    <lineage>
        <taxon>Bacteria</taxon>
        <taxon>Pseudomonadati</taxon>
        <taxon>Pseudomonadota</taxon>
        <taxon>Gammaproteobacteria</taxon>
        <taxon>Lysobacterales</taxon>
        <taxon>Lysobacteraceae</taxon>
        <taxon>Cognatilysobacter</taxon>
    </lineage>
</organism>
<feature type="transmembrane region" description="Helical" evidence="1">
    <location>
        <begin position="199"/>
        <end position="222"/>
    </location>
</feature>
<keyword evidence="1" id="KW-0812">Transmembrane</keyword>
<evidence type="ECO:0008006" key="4">
    <source>
        <dbReference type="Google" id="ProtNLM"/>
    </source>
</evidence>
<name>A0ABQ3BUL8_9GAMM</name>
<comment type="caution">
    <text evidence="2">The sequence shown here is derived from an EMBL/GenBank/DDBJ whole genome shotgun (WGS) entry which is preliminary data.</text>
</comment>
<accession>A0ABQ3BUL8</accession>
<proteinExistence type="predicted"/>
<gene>
    <name evidence="2" type="ORF">GCM10008101_08540</name>
</gene>
<evidence type="ECO:0000313" key="2">
    <source>
        <dbReference type="EMBL" id="GGZ57275.1"/>
    </source>
</evidence>
<keyword evidence="3" id="KW-1185">Reference proteome</keyword>
<reference evidence="3" key="1">
    <citation type="journal article" date="2019" name="Int. J. Syst. Evol. Microbiol.">
        <title>The Global Catalogue of Microorganisms (GCM) 10K type strain sequencing project: providing services to taxonomists for standard genome sequencing and annotation.</title>
        <authorList>
            <consortium name="The Broad Institute Genomics Platform"/>
            <consortium name="The Broad Institute Genome Sequencing Center for Infectious Disease"/>
            <person name="Wu L."/>
            <person name="Ma J."/>
        </authorList>
    </citation>
    <scope>NUCLEOTIDE SEQUENCE [LARGE SCALE GENOMIC DNA]</scope>
    <source>
        <strain evidence="3">KCTC 22558</strain>
    </source>
</reference>
<evidence type="ECO:0000313" key="3">
    <source>
        <dbReference type="Proteomes" id="UP000643403"/>
    </source>
</evidence>
<protein>
    <recommendedName>
        <fullName evidence="4">PepSY-associated TM region</fullName>
    </recommendedName>
</protein>
<sequence length="227" mass="25055">MGKALFWRRTHRVLALIVGVQALLWMASGLYMTAISIDVIHGDHLAHTHRPALSDAVPLKAPAAVGIAPDEALRLKQWQGRPVYEVGKGPKARLIDARTGAVLSPLTRETAQSIAQALYQGDGAVESVRWLTDAPQEVGTRPVPLWQVRFADGVATTLYISPFTGERLATRHTLWRAFDVMWMLHIMDYRTREDIGNPLLRIAAGLGLLLTLAGLVLSFWALRGRGR</sequence>
<dbReference type="Proteomes" id="UP000643403">
    <property type="component" value="Unassembled WGS sequence"/>
</dbReference>
<dbReference type="EMBL" id="BMXY01000001">
    <property type="protein sequence ID" value="GGZ57275.1"/>
    <property type="molecule type" value="Genomic_DNA"/>
</dbReference>
<keyword evidence="1" id="KW-0472">Membrane</keyword>
<keyword evidence="1" id="KW-1133">Transmembrane helix</keyword>